<reference evidence="1" key="1">
    <citation type="submission" date="2017-07" db="EMBL/GenBank/DDBJ databases">
        <title>Taro Niue Genome Assembly and Annotation.</title>
        <authorList>
            <person name="Atibalentja N."/>
            <person name="Keating K."/>
            <person name="Fields C.J."/>
        </authorList>
    </citation>
    <scope>NUCLEOTIDE SEQUENCE</scope>
    <source>
        <strain evidence="1">Niue_2</strain>
        <tissue evidence="1">Leaf</tissue>
    </source>
</reference>
<protein>
    <submittedName>
        <fullName evidence="1">Uncharacterized protein</fullName>
    </submittedName>
</protein>
<name>A0A843TNN6_COLES</name>
<accession>A0A843TNN6</accession>
<evidence type="ECO:0000313" key="1">
    <source>
        <dbReference type="EMBL" id="MQL70139.1"/>
    </source>
</evidence>
<keyword evidence="2" id="KW-1185">Reference proteome</keyword>
<feature type="non-terminal residue" evidence="1">
    <location>
        <position position="1"/>
    </location>
</feature>
<evidence type="ECO:0000313" key="2">
    <source>
        <dbReference type="Proteomes" id="UP000652761"/>
    </source>
</evidence>
<comment type="caution">
    <text evidence="1">The sequence shown here is derived from an EMBL/GenBank/DDBJ whole genome shotgun (WGS) entry which is preliminary data.</text>
</comment>
<dbReference type="AlphaFoldDB" id="A0A843TNN6"/>
<dbReference type="Proteomes" id="UP000652761">
    <property type="component" value="Unassembled WGS sequence"/>
</dbReference>
<proteinExistence type="predicted"/>
<sequence>VNTDFVLVVSTHPLLVSTQCFKHYGEYRFCLGSVDTPLTGVDTVFQTLRQNDEEKKTCLAVLDSVSTLPELVLTLVTLPREPILPVWDSVSTYSEVVSTHSG</sequence>
<dbReference type="EMBL" id="NMUH01000058">
    <property type="protein sequence ID" value="MQL70139.1"/>
    <property type="molecule type" value="Genomic_DNA"/>
</dbReference>
<organism evidence="1 2">
    <name type="scientific">Colocasia esculenta</name>
    <name type="common">Wild taro</name>
    <name type="synonym">Arum esculentum</name>
    <dbReference type="NCBI Taxonomy" id="4460"/>
    <lineage>
        <taxon>Eukaryota</taxon>
        <taxon>Viridiplantae</taxon>
        <taxon>Streptophyta</taxon>
        <taxon>Embryophyta</taxon>
        <taxon>Tracheophyta</taxon>
        <taxon>Spermatophyta</taxon>
        <taxon>Magnoliopsida</taxon>
        <taxon>Liliopsida</taxon>
        <taxon>Araceae</taxon>
        <taxon>Aroideae</taxon>
        <taxon>Colocasieae</taxon>
        <taxon>Colocasia</taxon>
    </lineage>
</organism>
<gene>
    <name evidence="1" type="ORF">Taro_002446</name>
</gene>